<dbReference type="InterPro" id="IPR011646">
    <property type="entry name" value="KAP_P-loop"/>
</dbReference>
<gene>
    <name evidence="2" type="ORF">BTO15_17995</name>
</gene>
<name>A0ABM6Q3M7_9FLAO</name>
<keyword evidence="3" id="KW-1185">Reference proteome</keyword>
<dbReference type="Gene3D" id="3.40.50.300">
    <property type="entry name" value="P-loop containing nucleotide triphosphate hydrolases"/>
    <property type="match status" value="1"/>
</dbReference>
<evidence type="ECO:0000313" key="2">
    <source>
        <dbReference type="EMBL" id="AUC23870.1"/>
    </source>
</evidence>
<reference evidence="2 3" key="1">
    <citation type="submission" date="2017-02" db="EMBL/GenBank/DDBJ databases">
        <title>Trade-off between light-utilization and light-protection in marine flavobacteria.</title>
        <authorList>
            <person name="Kumagai Y."/>
            <person name="Yoshizawa S."/>
            <person name="Kogure K."/>
            <person name="Iwasaki W."/>
        </authorList>
    </citation>
    <scope>NUCLEOTIDE SEQUENCE [LARGE SCALE GENOMIC DNA]</scope>
    <source>
        <strain evidence="2 3">KCTC 23670</strain>
    </source>
</reference>
<evidence type="ECO:0000259" key="1">
    <source>
        <dbReference type="Pfam" id="PF07693"/>
    </source>
</evidence>
<dbReference type="SUPFAM" id="SSF52540">
    <property type="entry name" value="P-loop containing nucleoside triphosphate hydrolases"/>
    <property type="match status" value="1"/>
</dbReference>
<dbReference type="InterPro" id="IPR027417">
    <property type="entry name" value="P-loop_NTPase"/>
</dbReference>
<dbReference type="RefSeq" id="WP_208889848.1">
    <property type="nucleotide sequence ID" value="NZ_CP019336.1"/>
</dbReference>
<proteinExistence type="predicted"/>
<sequence length="612" mass="71993">MDKEKIEVIFTDYLKKQNTQYALLLNGKWGSGKTFFWKNILKGIAGKEKFESVYISLNGINSISELEGVLFTQVLPLIKKIENPYLINSMLLLRNATNVVGNIFGGGTKLKDLFLGVKTNFNLSKTVFCFDDLERCSVSIDEVLGFINNYTEHKNVKVIICGDESEIIEKDKYNRIKEKTIGNVLAYLPNLDSIYQTIIYRYSEDKLFEKFLRDYKSEILSEFKKHGILNLRTLNFCIDVIKYIHPVIKSIGKESVLKIIFFISIICIEYKNGKLTSSDYKDAKGLEELNYYDLGDLELNIDNLLNFKADDNEKDKKVEYNEYFKKKYINNDNIKLYKFYKPVFTFILTGFLNKNKLIEILKADKIHLELEETKQFNKLMGYNFRDLSNEEFNTLTSVVIKYAEEGKYSLYDMVTINNNYLFYINNDLLNLTEQKLNLYLESGLEKLKDNGEIDVSKMDGLKHFYNQRTPEEQAFVLKVEEIHNQIYNLDVQKKALELFEILNKNNKELKEFFTKYNYSNELFKFLDVDLVFEIITEEMSNEMLKNLIIQLKIRYENFYFENYIEDLPFFEDLDVLLYCYIEGNIILQPKKFLIKDLSSVVESILDKLSEDL</sequence>
<protein>
    <recommendedName>
        <fullName evidence="1">KAP NTPase domain-containing protein</fullName>
    </recommendedName>
</protein>
<evidence type="ECO:0000313" key="3">
    <source>
        <dbReference type="Proteomes" id="UP000232721"/>
    </source>
</evidence>
<dbReference type="EMBL" id="CP019336">
    <property type="protein sequence ID" value="AUC23870.1"/>
    <property type="molecule type" value="Genomic_DNA"/>
</dbReference>
<feature type="domain" description="KAP NTPase" evidence="1">
    <location>
        <begin position="12"/>
        <end position="47"/>
    </location>
</feature>
<dbReference type="Pfam" id="PF07693">
    <property type="entry name" value="KAP_NTPase"/>
    <property type="match status" value="1"/>
</dbReference>
<accession>A0ABM6Q3M7</accession>
<dbReference type="Proteomes" id="UP000232721">
    <property type="component" value="Chromosome"/>
</dbReference>
<organism evidence="2 3">
    <name type="scientific">Polaribacter sejongensis</name>
    <dbReference type="NCBI Taxonomy" id="985043"/>
    <lineage>
        <taxon>Bacteria</taxon>
        <taxon>Pseudomonadati</taxon>
        <taxon>Bacteroidota</taxon>
        <taxon>Flavobacteriia</taxon>
        <taxon>Flavobacteriales</taxon>
        <taxon>Flavobacteriaceae</taxon>
    </lineage>
</organism>